<dbReference type="AlphaFoldDB" id="A0A2S9I7X6"/>
<keyword evidence="3" id="KW-1185">Reference proteome</keyword>
<dbReference type="EMBL" id="PDET01000015">
    <property type="protein sequence ID" value="PRD13824.1"/>
    <property type="molecule type" value="Genomic_DNA"/>
</dbReference>
<comment type="caution">
    <text evidence="2">The sequence shown here is derived from an EMBL/GenBank/DDBJ whole genome shotgun (WGS) entry which is preliminary data.</text>
</comment>
<feature type="domain" description="Extensin-like C-terminal" evidence="1">
    <location>
        <begin position="58"/>
        <end position="232"/>
    </location>
</feature>
<proteinExistence type="predicted"/>
<accession>A0A2S9I7X6</accession>
<gene>
    <name evidence="2" type="ORF">CQW29_18940</name>
</gene>
<evidence type="ECO:0000313" key="3">
    <source>
        <dbReference type="Proteomes" id="UP000239181"/>
    </source>
</evidence>
<name>A0A2S9I7X6_9GAMM</name>
<reference evidence="2 3" key="1">
    <citation type="submission" date="2017-10" db="EMBL/GenBank/DDBJ databases">
        <title>Draft genome of two endophytic bacteria isolated from 'guarana' Paullinia cupana (Mart.) Ducke.</title>
        <authorList>
            <person name="Siqueira K.A."/>
            <person name="Liotti R.G."/>
            <person name="Mendes T.A."/>
            <person name="Soares M.A."/>
        </authorList>
    </citation>
    <scope>NUCLEOTIDE SEQUENCE [LARGE SCALE GENOMIC DNA]</scope>
    <source>
        <strain evidence="2 3">342</strain>
    </source>
</reference>
<dbReference type="RefSeq" id="WP_105594299.1">
    <property type="nucleotide sequence ID" value="NZ_PDET01000015.1"/>
</dbReference>
<protein>
    <submittedName>
        <fullName evidence="2">Extensin</fullName>
    </submittedName>
</protein>
<sequence>MRVLIVITLLALAAWWSLPWLKSHLPPQWNPFIPLDVTDPPGWITRYKLQQLKGDPQACLAVLQRASAQGLVSFREEPLPKGECTIAQPIRISKFGPVSLSSSFLASCPMAVASTMYVTRSHQLLQQSEVASPLRRIEHVGSFACRNIYHRQQGQRSEHATAEAWDITAFQLANGRWLRVAKNWQEPASESAVLHILWRNGCASFGNALGPDYNAAHASHFHLGMRGSGFCR</sequence>
<evidence type="ECO:0000313" key="2">
    <source>
        <dbReference type="EMBL" id="PRD13824.1"/>
    </source>
</evidence>
<dbReference type="OrthoDB" id="9809788at2"/>
<evidence type="ECO:0000259" key="1">
    <source>
        <dbReference type="Pfam" id="PF06904"/>
    </source>
</evidence>
<organism evidence="2 3">
    <name type="scientific">Pantoea coffeiphila</name>
    <dbReference type="NCBI Taxonomy" id="1465635"/>
    <lineage>
        <taxon>Bacteria</taxon>
        <taxon>Pseudomonadati</taxon>
        <taxon>Pseudomonadota</taxon>
        <taxon>Gammaproteobacteria</taxon>
        <taxon>Enterobacterales</taxon>
        <taxon>Erwiniaceae</taxon>
        <taxon>Pantoea</taxon>
    </lineage>
</organism>
<dbReference type="InterPro" id="IPR009683">
    <property type="entry name" value="Extensin-like_C"/>
</dbReference>
<dbReference type="Pfam" id="PF06904">
    <property type="entry name" value="Extensin-like_C"/>
    <property type="match status" value="1"/>
</dbReference>
<dbReference type="Proteomes" id="UP000239181">
    <property type="component" value="Unassembled WGS sequence"/>
</dbReference>